<feature type="region of interest" description="Disordered" evidence="1">
    <location>
        <begin position="213"/>
        <end position="234"/>
    </location>
</feature>
<feature type="non-terminal residue" evidence="2">
    <location>
        <position position="1"/>
    </location>
</feature>
<evidence type="ECO:0000313" key="2">
    <source>
        <dbReference type="EMBL" id="SVE48072.1"/>
    </source>
</evidence>
<evidence type="ECO:0000256" key="1">
    <source>
        <dbReference type="SAM" id="MobiDB-lite"/>
    </source>
</evidence>
<name>A0A383DU61_9ZZZZ</name>
<accession>A0A383DU61</accession>
<feature type="compositionally biased region" description="Basic and acidic residues" evidence="1">
    <location>
        <begin position="222"/>
        <end position="234"/>
    </location>
</feature>
<feature type="non-terminal residue" evidence="2">
    <location>
        <position position="234"/>
    </location>
</feature>
<evidence type="ECO:0008006" key="3">
    <source>
        <dbReference type="Google" id="ProtNLM"/>
    </source>
</evidence>
<organism evidence="2">
    <name type="scientific">marine metagenome</name>
    <dbReference type="NCBI Taxonomy" id="408172"/>
    <lineage>
        <taxon>unclassified sequences</taxon>
        <taxon>metagenomes</taxon>
        <taxon>ecological metagenomes</taxon>
    </lineage>
</organism>
<reference evidence="2" key="1">
    <citation type="submission" date="2018-05" db="EMBL/GenBank/DDBJ databases">
        <authorList>
            <person name="Lanie J.A."/>
            <person name="Ng W.-L."/>
            <person name="Kazmierczak K.M."/>
            <person name="Andrzejewski T.M."/>
            <person name="Davidsen T.M."/>
            <person name="Wayne K.J."/>
            <person name="Tettelin H."/>
            <person name="Glass J.I."/>
            <person name="Rusch D."/>
            <person name="Podicherti R."/>
            <person name="Tsui H.-C.T."/>
            <person name="Winkler M.E."/>
        </authorList>
    </citation>
    <scope>NUCLEOTIDE SEQUENCE</scope>
</reference>
<dbReference type="EMBL" id="UINC01220242">
    <property type="protein sequence ID" value="SVE48072.1"/>
    <property type="molecule type" value="Genomic_DNA"/>
</dbReference>
<protein>
    <recommendedName>
        <fullName evidence="3">Glycosyltransferase subfamily 4-like N-terminal domain-containing protein</fullName>
    </recommendedName>
</protein>
<proteinExistence type="predicted"/>
<dbReference type="AlphaFoldDB" id="A0A383DU61"/>
<gene>
    <name evidence="2" type="ORF">METZ01_LOCUS500926</name>
</gene>
<sequence length="234" mass="26352">NESFLVSHPTGNTFSRALLEELENRGSLRSFHTTLGLANDSPLGRLLPPLRRHRSFPVPQERLRLHPLKEIRRLGTGALGGQERRRRLADASYFNLDQAVAQTLSQERPTIVHAYEDGAEATFRMAGELGIFRSYELPIAYWTTTRRLLMEEAERLPDWEPTLEATREPEEKLVRKTEEIHRADAITCPSDFVLESIPDEIRAAKPCLVAPFGSPSATECPGTRRETGAKDAPL</sequence>